<organism evidence="1 2">
    <name type="scientific">Winogradskya humida</name>
    <dbReference type="NCBI Taxonomy" id="113566"/>
    <lineage>
        <taxon>Bacteria</taxon>
        <taxon>Bacillati</taxon>
        <taxon>Actinomycetota</taxon>
        <taxon>Actinomycetes</taxon>
        <taxon>Micromonosporales</taxon>
        <taxon>Micromonosporaceae</taxon>
        <taxon>Winogradskya</taxon>
    </lineage>
</organism>
<dbReference type="Proteomes" id="UP000603200">
    <property type="component" value="Unassembled WGS sequence"/>
</dbReference>
<protein>
    <submittedName>
        <fullName evidence="1">Uncharacterized protein</fullName>
    </submittedName>
</protein>
<name>A0ABQ4A5A3_9ACTN</name>
<comment type="caution">
    <text evidence="1">The sequence shown here is derived from an EMBL/GenBank/DDBJ whole genome shotgun (WGS) entry which is preliminary data.</text>
</comment>
<keyword evidence="2" id="KW-1185">Reference proteome</keyword>
<evidence type="ECO:0000313" key="1">
    <source>
        <dbReference type="EMBL" id="GIE26015.1"/>
    </source>
</evidence>
<dbReference type="RefSeq" id="WP_203842932.1">
    <property type="nucleotide sequence ID" value="NZ_BAAATV010000029.1"/>
</dbReference>
<reference evidence="1 2" key="1">
    <citation type="submission" date="2021-01" db="EMBL/GenBank/DDBJ databases">
        <title>Whole genome shotgun sequence of Actinoplanes humidus NBRC 14915.</title>
        <authorList>
            <person name="Komaki H."/>
            <person name="Tamura T."/>
        </authorList>
    </citation>
    <scope>NUCLEOTIDE SEQUENCE [LARGE SCALE GENOMIC DNA]</scope>
    <source>
        <strain evidence="1 2">NBRC 14915</strain>
    </source>
</reference>
<sequence length="104" mass="10909">MGHIFTLILNREITEDETAALREAGCQSATFSTDSLPTNAEVTVAKLDFDDEQSPSLAEAIQSAMDAVKVVPDLSIPGLTVPAVAKVDTTVLAGEIVEPEPVNA</sequence>
<evidence type="ECO:0000313" key="2">
    <source>
        <dbReference type="Proteomes" id="UP000603200"/>
    </source>
</evidence>
<accession>A0ABQ4A5A3</accession>
<gene>
    <name evidence="1" type="ORF">Ahu01nite_091170</name>
</gene>
<proteinExistence type="predicted"/>
<dbReference type="EMBL" id="BOMN01000131">
    <property type="protein sequence ID" value="GIE26015.1"/>
    <property type="molecule type" value="Genomic_DNA"/>
</dbReference>